<evidence type="ECO:0000256" key="2">
    <source>
        <dbReference type="ARBA" id="ARBA00022491"/>
    </source>
</evidence>
<comment type="subcellular location">
    <subcellularLocation>
        <location evidence="1">Nucleus</location>
    </subcellularLocation>
</comment>
<keyword evidence="13" id="KW-1185">Reference proteome</keyword>
<dbReference type="SMART" id="SM00355">
    <property type="entry name" value="ZnF_C2H2"/>
    <property type="match status" value="3"/>
</dbReference>
<dbReference type="OrthoDB" id="2291015at2759"/>
<keyword evidence="3" id="KW-0479">Metal-binding</keyword>
<keyword evidence="2" id="KW-0678">Repressor</keyword>
<evidence type="ECO:0000256" key="4">
    <source>
        <dbReference type="ARBA" id="ARBA00022737"/>
    </source>
</evidence>
<evidence type="ECO:0000256" key="10">
    <source>
        <dbReference type="SAM" id="MobiDB-lite"/>
    </source>
</evidence>
<proteinExistence type="inferred from homology"/>
<evidence type="ECO:0000256" key="5">
    <source>
        <dbReference type="ARBA" id="ARBA00022771"/>
    </source>
</evidence>
<keyword evidence="7" id="KW-0539">Nucleus</keyword>
<dbReference type="GO" id="GO:0008270">
    <property type="term" value="F:zinc ion binding"/>
    <property type="evidence" value="ECO:0007669"/>
    <property type="project" value="UniProtKB-KW"/>
</dbReference>
<evidence type="ECO:0000313" key="12">
    <source>
        <dbReference type="EMBL" id="KAG2225087.1"/>
    </source>
</evidence>
<comment type="similarity">
    <text evidence="8">Belongs to the pacC/RIM101 family.</text>
</comment>
<feature type="compositionally biased region" description="Polar residues" evidence="10">
    <location>
        <begin position="172"/>
        <end position="192"/>
    </location>
</feature>
<dbReference type="AlphaFoldDB" id="A0A8H7SB92"/>
<feature type="region of interest" description="Disordered" evidence="10">
    <location>
        <begin position="569"/>
        <end position="607"/>
    </location>
</feature>
<feature type="compositionally biased region" description="Low complexity" evidence="10">
    <location>
        <begin position="119"/>
        <end position="135"/>
    </location>
</feature>
<reference evidence="12 13" key="1">
    <citation type="submission" date="2020-12" db="EMBL/GenBank/DDBJ databases">
        <title>Metabolic potential, ecology and presence of endohyphal bacteria is reflected in genomic diversity of Mucoromycotina.</title>
        <authorList>
            <person name="Muszewska A."/>
            <person name="Okrasinska A."/>
            <person name="Steczkiewicz K."/>
            <person name="Drgas O."/>
            <person name="Orlowska M."/>
            <person name="Perlinska-Lenart U."/>
            <person name="Aleksandrzak-Piekarczyk T."/>
            <person name="Szatraj K."/>
            <person name="Zielenkiewicz U."/>
            <person name="Pilsyk S."/>
            <person name="Malc E."/>
            <person name="Mieczkowski P."/>
            <person name="Kruszewska J.S."/>
            <person name="Biernat P."/>
            <person name="Pawlowska J."/>
        </authorList>
    </citation>
    <scope>NUCLEOTIDE SEQUENCE [LARGE SCALE GENOMIC DNA]</scope>
    <source>
        <strain evidence="12 13">CBS 142.35</strain>
    </source>
</reference>
<dbReference type="Proteomes" id="UP000646827">
    <property type="component" value="Unassembled WGS sequence"/>
</dbReference>
<feature type="domain" description="C2H2-type" evidence="11">
    <location>
        <begin position="6"/>
        <end position="36"/>
    </location>
</feature>
<evidence type="ECO:0000256" key="1">
    <source>
        <dbReference type="ARBA" id="ARBA00004123"/>
    </source>
</evidence>
<accession>A0A8H7SB92</accession>
<feature type="compositionally biased region" description="Low complexity" evidence="10">
    <location>
        <begin position="594"/>
        <end position="606"/>
    </location>
</feature>
<feature type="domain" description="C2H2-type" evidence="11">
    <location>
        <begin position="42"/>
        <end position="71"/>
    </location>
</feature>
<dbReference type="InterPro" id="IPR013087">
    <property type="entry name" value="Znf_C2H2_type"/>
</dbReference>
<dbReference type="GO" id="GO:0005634">
    <property type="term" value="C:nucleus"/>
    <property type="evidence" value="ECO:0007669"/>
    <property type="project" value="UniProtKB-SubCell"/>
</dbReference>
<dbReference type="PROSITE" id="PS00028">
    <property type="entry name" value="ZINC_FINGER_C2H2_1"/>
    <property type="match status" value="2"/>
</dbReference>
<feature type="domain" description="C2H2-type" evidence="11">
    <location>
        <begin position="72"/>
        <end position="99"/>
    </location>
</feature>
<keyword evidence="4" id="KW-0677">Repeat</keyword>
<feature type="compositionally biased region" description="Basic and acidic residues" evidence="10">
    <location>
        <begin position="744"/>
        <end position="763"/>
    </location>
</feature>
<evidence type="ECO:0000256" key="9">
    <source>
        <dbReference type="PROSITE-ProRule" id="PRU00042"/>
    </source>
</evidence>
<evidence type="ECO:0000313" key="13">
    <source>
        <dbReference type="Proteomes" id="UP000646827"/>
    </source>
</evidence>
<evidence type="ECO:0000259" key="11">
    <source>
        <dbReference type="PROSITE" id="PS50157"/>
    </source>
</evidence>
<name>A0A8H7SB92_9FUNG</name>
<dbReference type="FunFam" id="3.30.160.60:FF:002343">
    <property type="entry name" value="Zinc finger protein 33A"/>
    <property type="match status" value="1"/>
</dbReference>
<feature type="compositionally biased region" description="Polar residues" evidence="10">
    <location>
        <begin position="136"/>
        <end position="149"/>
    </location>
</feature>
<comment type="caution">
    <text evidence="12">The sequence shown here is derived from an EMBL/GenBank/DDBJ whole genome shotgun (WGS) entry which is preliminary data.</text>
</comment>
<gene>
    <name evidence="12" type="ORF">INT45_011769</name>
</gene>
<evidence type="ECO:0000256" key="3">
    <source>
        <dbReference type="ARBA" id="ARBA00022723"/>
    </source>
</evidence>
<feature type="region of interest" description="Disordered" evidence="10">
    <location>
        <begin position="729"/>
        <end position="763"/>
    </location>
</feature>
<feature type="region of interest" description="Disordered" evidence="10">
    <location>
        <begin position="496"/>
        <end position="551"/>
    </location>
</feature>
<dbReference type="Gene3D" id="3.30.160.60">
    <property type="entry name" value="Classic Zinc Finger"/>
    <property type="match status" value="2"/>
</dbReference>
<evidence type="ECO:0000256" key="6">
    <source>
        <dbReference type="ARBA" id="ARBA00022833"/>
    </source>
</evidence>
<feature type="compositionally biased region" description="Polar residues" evidence="10">
    <location>
        <begin position="498"/>
        <end position="511"/>
    </location>
</feature>
<sequence length="763" mass="85912">MPRSRYTCRWLDCDQIFDNPELLFDHLCDEHIGRKSSNNLCLVCCWNNCGTKAAKRDHLTSHLKVHLPLKPYRCPTCKKAFKRPQDLKKHERIHTIEHQASLLSNQPGYKPVRRRRTTQQKQQQTATNTTADVTQMSKPTITMTAPSNNTSITTTSITRDDDTDPGYFSEMLTGSSPSSYRGSTNSPSSYHPTTETEYDDTDTDKEEQEQYISFANQHNYNNTICKMENSPGLAYEAMAPTTAAIETTIATTSAPDSTPEYLINNNPLQSLLYDAIQSKTLSPDYDTEMMERLDNVSHELQRRSENWAPSINDPHDINALQDWLEQLSANIQTDACLYPEIITSPSSTQLGSTTIMPSNPNFDSELYPNFDIHNTNKQQQHYQHHSIETSANAIPDWKAMMMARSENPVATYILEQHTTKLPPSIHSENTTSSNENISGTIGANFWTPGNSADVDILPMEDNSDTVPSEAIEFESPPRTIYTKPQPLHLFESSEDISDTTATKQNIQTSSPHSDKRSMMHMMNVFTAPGTKQTRAERSINSTVSSENKEEKELISHPAVIFPEEINLNTSFKNEKETNSHNGTESKKEPEEDNTSSTSYVSTTSSKTTEKKLSISRYSINQLLFSQIGTDEKPTLPTQIKKAKEDFKNNSNNDTGSSPYAEVTDKLRDLTVSDTASAEQAARERHGAIVDRLWNSILRIKQQTEQNENKIMKKKSSLLLPAAAATQVTSKVAIDSHRRKPSSSKLHDTTQHYQQDPRNRLVSV</sequence>
<dbReference type="SUPFAM" id="SSF57667">
    <property type="entry name" value="beta-beta-alpha zinc fingers"/>
    <property type="match status" value="2"/>
</dbReference>
<keyword evidence="6" id="KW-0862">Zinc</keyword>
<dbReference type="InterPro" id="IPR050806">
    <property type="entry name" value="pacC/RIM101"/>
</dbReference>
<dbReference type="InterPro" id="IPR036236">
    <property type="entry name" value="Znf_C2H2_sf"/>
</dbReference>
<organism evidence="12 13">
    <name type="scientific">Circinella minor</name>
    <dbReference type="NCBI Taxonomy" id="1195481"/>
    <lineage>
        <taxon>Eukaryota</taxon>
        <taxon>Fungi</taxon>
        <taxon>Fungi incertae sedis</taxon>
        <taxon>Mucoromycota</taxon>
        <taxon>Mucoromycotina</taxon>
        <taxon>Mucoromycetes</taxon>
        <taxon>Mucorales</taxon>
        <taxon>Lichtheimiaceae</taxon>
        <taxon>Circinella</taxon>
    </lineage>
</organism>
<dbReference type="Pfam" id="PF00096">
    <property type="entry name" value="zf-C2H2"/>
    <property type="match status" value="1"/>
</dbReference>
<feature type="compositionally biased region" description="Acidic residues" evidence="10">
    <location>
        <begin position="196"/>
        <end position="205"/>
    </location>
</feature>
<dbReference type="PANTHER" id="PTHR47257">
    <property type="entry name" value="PH-RESPONSE TRANSCRIPTION FACTOR PACC/RIM101"/>
    <property type="match status" value="1"/>
</dbReference>
<evidence type="ECO:0000256" key="8">
    <source>
        <dbReference type="ARBA" id="ARBA00038089"/>
    </source>
</evidence>
<dbReference type="EMBL" id="JAEPRB010000032">
    <property type="protein sequence ID" value="KAG2225087.1"/>
    <property type="molecule type" value="Genomic_DNA"/>
</dbReference>
<feature type="compositionally biased region" description="Basic and acidic residues" evidence="10">
    <location>
        <begin position="572"/>
        <end position="589"/>
    </location>
</feature>
<protein>
    <recommendedName>
        <fullName evidence="11">C2H2-type domain-containing protein</fullName>
    </recommendedName>
</protein>
<feature type="region of interest" description="Disordered" evidence="10">
    <location>
        <begin position="103"/>
        <end position="205"/>
    </location>
</feature>
<dbReference type="PANTHER" id="PTHR47257:SF1">
    <property type="entry name" value="PH-RESPONSE TRANSCRIPTION FACTOR PACC_RIM101"/>
    <property type="match status" value="1"/>
</dbReference>
<keyword evidence="5 9" id="KW-0863">Zinc-finger</keyword>
<evidence type="ECO:0000256" key="7">
    <source>
        <dbReference type="ARBA" id="ARBA00023242"/>
    </source>
</evidence>
<dbReference type="PROSITE" id="PS50157">
    <property type="entry name" value="ZINC_FINGER_C2H2_2"/>
    <property type="match status" value="3"/>
</dbReference>